<dbReference type="RefSeq" id="WP_248345410.1">
    <property type="nucleotide sequence ID" value="NZ_AP025592.1"/>
</dbReference>
<keyword evidence="5" id="KW-1185">Reference proteome</keyword>
<dbReference type="PROSITE" id="PS51736">
    <property type="entry name" value="RECOMBINASES_3"/>
    <property type="match status" value="1"/>
</dbReference>
<feature type="domain" description="Resolvase/invertase-type recombinase catalytic" evidence="3">
    <location>
        <begin position="2"/>
        <end position="146"/>
    </location>
</feature>
<accession>A0ABM7X8R1</accession>
<dbReference type="Pfam" id="PF00239">
    <property type="entry name" value="Resolvase"/>
    <property type="match status" value="1"/>
</dbReference>
<proteinExistence type="predicted"/>
<dbReference type="Proteomes" id="UP001162734">
    <property type="component" value="Chromosome"/>
</dbReference>
<evidence type="ECO:0000313" key="4">
    <source>
        <dbReference type="EMBL" id="BDG08226.1"/>
    </source>
</evidence>
<dbReference type="Gene3D" id="3.40.50.1390">
    <property type="entry name" value="Resolvase, N-terminal catalytic domain"/>
    <property type="match status" value="1"/>
</dbReference>
<dbReference type="CDD" id="cd03768">
    <property type="entry name" value="SR_ResInv"/>
    <property type="match status" value="1"/>
</dbReference>
<name>A0ABM7X8R1_9BACT</name>
<evidence type="ECO:0000256" key="1">
    <source>
        <dbReference type="ARBA" id="ARBA00023125"/>
    </source>
</evidence>
<dbReference type="SMART" id="SM00857">
    <property type="entry name" value="Resolvase"/>
    <property type="match status" value="1"/>
</dbReference>
<evidence type="ECO:0000256" key="2">
    <source>
        <dbReference type="ARBA" id="ARBA00023172"/>
    </source>
</evidence>
<dbReference type="PANTHER" id="PTHR30461">
    <property type="entry name" value="DNA-INVERTASE FROM LAMBDOID PROPHAGE"/>
    <property type="match status" value="1"/>
</dbReference>
<protein>
    <submittedName>
        <fullName evidence="4">Serine recombinase PinR</fullName>
    </submittedName>
</protein>
<dbReference type="InterPro" id="IPR036162">
    <property type="entry name" value="Resolvase-like_N_sf"/>
</dbReference>
<dbReference type="PANTHER" id="PTHR30461:SF2">
    <property type="entry name" value="SERINE RECOMBINASE PINE-RELATED"/>
    <property type="match status" value="1"/>
</dbReference>
<reference evidence="5" key="1">
    <citation type="journal article" date="2022" name="Int. J. Syst. Evol. Microbiol.">
        <title>Anaeromyxobacter oryzae sp. nov., Anaeromyxobacter diazotrophicus sp. nov. and Anaeromyxobacter paludicola sp. nov., isolated from paddy soils.</title>
        <authorList>
            <person name="Itoh H."/>
            <person name="Xu Z."/>
            <person name="Mise K."/>
            <person name="Masuda Y."/>
            <person name="Ushijima N."/>
            <person name="Hayakawa C."/>
            <person name="Shiratori Y."/>
            <person name="Senoo K."/>
        </authorList>
    </citation>
    <scope>NUCLEOTIDE SEQUENCE [LARGE SCALE GENOMIC DNA]</scope>
    <source>
        <strain evidence="5">Red630</strain>
    </source>
</reference>
<keyword evidence="1" id="KW-0238">DNA-binding</keyword>
<sequence>MRVCLYHRVSTLDQNPTLAREELQGAAARLGGEVVLEVEETGSGARNDRPGLQKLMDAARRGKLDAVVVWKLDRFGRSALDVLANIRDLDAAGVRFLAITQGIDIRPGGDAMSRLMLTMLAAVAEFERDLIRERTRLGMTKARAAGKHIGRPRAAGPSRAEVEELRQAGHSWREVAKALGCSTWAARQTCVTGSPTRPG</sequence>
<keyword evidence="2" id="KW-0233">DNA recombination</keyword>
<evidence type="ECO:0000259" key="3">
    <source>
        <dbReference type="PROSITE" id="PS51736"/>
    </source>
</evidence>
<gene>
    <name evidence="4" type="primary">pinR</name>
    <name evidence="4" type="ORF">AMPC_13390</name>
</gene>
<evidence type="ECO:0000313" key="5">
    <source>
        <dbReference type="Proteomes" id="UP001162734"/>
    </source>
</evidence>
<dbReference type="InterPro" id="IPR006119">
    <property type="entry name" value="Resolv_N"/>
</dbReference>
<dbReference type="SUPFAM" id="SSF53041">
    <property type="entry name" value="Resolvase-like"/>
    <property type="match status" value="1"/>
</dbReference>
<organism evidence="4 5">
    <name type="scientific">Anaeromyxobacter paludicola</name>
    <dbReference type="NCBI Taxonomy" id="2918171"/>
    <lineage>
        <taxon>Bacteria</taxon>
        <taxon>Pseudomonadati</taxon>
        <taxon>Myxococcota</taxon>
        <taxon>Myxococcia</taxon>
        <taxon>Myxococcales</taxon>
        <taxon>Cystobacterineae</taxon>
        <taxon>Anaeromyxobacteraceae</taxon>
        <taxon>Anaeromyxobacter</taxon>
    </lineage>
</organism>
<dbReference type="InterPro" id="IPR050639">
    <property type="entry name" value="SSR_resolvase"/>
</dbReference>
<dbReference type="EMBL" id="AP025592">
    <property type="protein sequence ID" value="BDG08226.1"/>
    <property type="molecule type" value="Genomic_DNA"/>
</dbReference>